<evidence type="ECO:0000313" key="1">
    <source>
        <dbReference type="EMBL" id="NGP77842.1"/>
    </source>
</evidence>
<dbReference type="PANTHER" id="PTHR33221">
    <property type="entry name" value="WINGED HELIX-TURN-HELIX TRANSCRIPTIONAL REGULATOR, RRF2 FAMILY"/>
    <property type="match status" value="1"/>
</dbReference>
<gene>
    <name evidence="1" type="ORF">G3570_14435</name>
</gene>
<dbReference type="EMBL" id="JAALLT010000004">
    <property type="protein sequence ID" value="NGP77842.1"/>
    <property type="molecule type" value="Genomic_DNA"/>
</dbReference>
<organism evidence="1 2">
    <name type="scientific">Halalkalibaculum roseum</name>
    <dbReference type="NCBI Taxonomy" id="2709311"/>
    <lineage>
        <taxon>Bacteria</taxon>
        <taxon>Pseudomonadati</taxon>
        <taxon>Balneolota</taxon>
        <taxon>Balneolia</taxon>
        <taxon>Balneolales</taxon>
        <taxon>Balneolaceae</taxon>
        <taxon>Halalkalibaculum</taxon>
    </lineage>
</organism>
<sequence>MFSTSCDYGLQAMLYLALHYSDEENIGLNSIVEKLDIPKHYLSKILQVLVKHKLLVSMKGPKGGFRLNRPPSEISLIEIVEAIDGLDIFNECGIGFKKCDDKHPCPIHQEYKEIRNKIQTLFENKTLEELTKDVKSGESIVSLGHKVTSK</sequence>
<dbReference type="GO" id="GO:0005829">
    <property type="term" value="C:cytosol"/>
    <property type="evidence" value="ECO:0007669"/>
    <property type="project" value="TreeGrafter"/>
</dbReference>
<dbReference type="GO" id="GO:0003700">
    <property type="term" value="F:DNA-binding transcription factor activity"/>
    <property type="evidence" value="ECO:0007669"/>
    <property type="project" value="TreeGrafter"/>
</dbReference>
<keyword evidence="2" id="KW-1185">Reference proteome</keyword>
<dbReference type="InterPro" id="IPR000944">
    <property type="entry name" value="Tscrpt_reg_Rrf2"/>
</dbReference>
<evidence type="ECO:0000313" key="2">
    <source>
        <dbReference type="Proteomes" id="UP000473278"/>
    </source>
</evidence>
<dbReference type="Proteomes" id="UP000473278">
    <property type="component" value="Unassembled WGS sequence"/>
</dbReference>
<dbReference type="AlphaFoldDB" id="A0A6M1SXR7"/>
<accession>A0A6M1SXR7</accession>
<dbReference type="PANTHER" id="PTHR33221:SF13">
    <property type="entry name" value="TRANSCRIPTIONAL REGULATOR-RELATED"/>
    <property type="match status" value="1"/>
</dbReference>
<dbReference type="PROSITE" id="PS51197">
    <property type="entry name" value="HTH_RRF2_2"/>
    <property type="match status" value="1"/>
</dbReference>
<dbReference type="SUPFAM" id="SSF46785">
    <property type="entry name" value="Winged helix' DNA-binding domain"/>
    <property type="match status" value="1"/>
</dbReference>
<comment type="caution">
    <text evidence="1">The sequence shown here is derived from an EMBL/GenBank/DDBJ whole genome shotgun (WGS) entry which is preliminary data.</text>
</comment>
<protein>
    <submittedName>
        <fullName evidence="1">Rrf2 family transcriptional regulator</fullName>
    </submittedName>
</protein>
<proteinExistence type="predicted"/>
<dbReference type="NCBIfam" id="TIGR00738">
    <property type="entry name" value="rrf2_super"/>
    <property type="match status" value="1"/>
</dbReference>
<dbReference type="InterPro" id="IPR036390">
    <property type="entry name" value="WH_DNA-bd_sf"/>
</dbReference>
<dbReference type="RefSeq" id="WP_165143539.1">
    <property type="nucleotide sequence ID" value="NZ_JAALLT010000004.1"/>
</dbReference>
<dbReference type="Pfam" id="PF02082">
    <property type="entry name" value="Rrf2"/>
    <property type="match status" value="1"/>
</dbReference>
<name>A0A6M1SXR7_9BACT</name>
<dbReference type="Gene3D" id="1.10.10.10">
    <property type="entry name" value="Winged helix-like DNA-binding domain superfamily/Winged helix DNA-binding domain"/>
    <property type="match status" value="1"/>
</dbReference>
<dbReference type="InterPro" id="IPR036388">
    <property type="entry name" value="WH-like_DNA-bd_sf"/>
</dbReference>
<reference evidence="1 2" key="1">
    <citation type="submission" date="2020-02" db="EMBL/GenBank/DDBJ databases">
        <title>Balneolaceae bacterium YR4-1, complete genome.</title>
        <authorList>
            <person name="Li Y."/>
            <person name="Wu S."/>
        </authorList>
    </citation>
    <scope>NUCLEOTIDE SEQUENCE [LARGE SCALE GENOMIC DNA]</scope>
    <source>
        <strain evidence="1 2">YR4-1</strain>
    </source>
</reference>